<evidence type="ECO:0000259" key="7">
    <source>
        <dbReference type="Pfam" id="PF01915"/>
    </source>
</evidence>
<sequence>MGVVSCLLLMVSTSSIKPALFLCLLTGLLACLTFSACKKKNPHEEDTVVFKPQPIAPEDTIKYPNALITALNRKNKWVDSVFRRMTPDERITQLMMIEVFSNQGPQHEEDVKLLIKRYKVGGLIFFQGGPVRQAKMTNRLQAASKIPLWIGMDAENGIGMRMDSAMQYPLPMLLGAINNDSLIYQMGAEMAFEFRRLGMHVNFAPVVDVNNNPKNPIISYRAFGENKDDVSSKSLAQMMGMQDNGIIAVAKHFPGHGDTEVDSHYDLPVIPYGRERLDSLELHPFRHLIQSGVGGIMVGHIHLPKLDSTANLPATLSKPIVTGILKNEFRYSGLIFTDAMVMKGVTKYFAPGEAEVMALEAGNDVLERLVSVPKALEAIKAAIRQGRLSQKEIDRRCRKVLAAKYWVGLNKYQPIKIDSLYQDLHAPHAHEMLRRLAEGSLTLLQNKRKLLPLENKKRRKIASLAVGSQRSTFFQQKIKAHLTTTDFFLPRRTTKKDLEKLRKELLDYDLLLISIYGPSIRPSNNLGFSPEERALVNELIRKKRSVVVLFDNPYTLNRLVDVHEASALLVGYQQLPAVQAAAANLLVGRLTPQGKLPVTVNSHFQYGDGL</sequence>
<dbReference type="InterPro" id="IPR036962">
    <property type="entry name" value="Glyco_hydro_3_N_sf"/>
</dbReference>
<comment type="catalytic activity">
    <reaction evidence="1">
        <text>Hydrolysis of terminal non-reducing N-acetyl-D-hexosamine residues in N-acetyl-beta-D-hexosaminides.</text>
        <dbReference type="EC" id="3.2.1.52"/>
    </reaction>
</comment>
<dbReference type="Proteomes" id="UP000323866">
    <property type="component" value="Unassembled WGS sequence"/>
</dbReference>
<organism evidence="8 9">
    <name type="scientific">Rufibacter glacialis</name>
    <dbReference type="NCBI Taxonomy" id="1259555"/>
    <lineage>
        <taxon>Bacteria</taxon>
        <taxon>Pseudomonadati</taxon>
        <taxon>Bacteroidota</taxon>
        <taxon>Cytophagia</taxon>
        <taxon>Cytophagales</taxon>
        <taxon>Hymenobacteraceae</taxon>
        <taxon>Rufibacter</taxon>
    </lineage>
</organism>
<reference evidence="8 9" key="2">
    <citation type="submission" date="2019-09" db="EMBL/GenBank/DDBJ databases">
        <title>A bacterium isolated from glacier soil.</title>
        <authorList>
            <person name="Liu Q."/>
        </authorList>
    </citation>
    <scope>NUCLEOTIDE SEQUENCE [LARGE SCALE GENOMIC DNA]</scope>
    <source>
        <strain evidence="8 9">MDT1-10-3</strain>
    </source>
</reference>
<evidence type="ECO:0000256" key="2">
    <source>
        <dbReference type="ARBA" id="ARBA00005336"/>
    </source>
</evidence>
<dbReference type="PANTHER" id="PTHR30480">
    <property type="entry name" value="BETA-HEXOSAMINIDASE-RELATED"/>
    <property type="match status" value="1"/>
</dbReference>
<evidence type="ECO:0000256" key="1">
    <source>
        <dbReference type="ARBA" id="ARBA00001231"/>
    </source>
</evidence>
<keyword evidence="5" id="KW-0326">Glycosidase</keyword>
<dbReference type="GO" id="GO:0005975">
    <property type="term" value="P:carbohydrate metabolic process"/>
    <property type="evidence" value="ECO:0007669"/>
    <property type="project" value="InterPro"/>
</dbReference>
<evidence type="ECO:0000259" key="6">
    <source>
        <dbReference type="Pfam" id="PF00933"/>
    </source>
</evidence>
<proteinExistence type="inferred from homology"/>
<dbReference type="EMBL" id="VKKZ01000010">
    <property type="protein sequence ID" value="KAA6437653.1"/>
    <property type="molecule type" value="Genomic_DNA"/>
</dbReference>
<dbReference type="InterPro" id="IPR017853">
    <property type="entry name" value="GH"/>
</dbReference>
<evidence type="ECO:0000313" key="9">
    <source>
        <dbReference type="Proteomes" id="UP000323866"/>
    </source>
</evidence>
<dbReference type="Gene3D" id="3.20.20.300">
    <property type="entry name" value="Glycoside hydrolase, family 3, N-terminal domain"/>
    <property type="match status" value="1"/>
</dbReference>
<dbReference type="GO" id="GO:0009254">
    <property type="term" value="P:peptidoglycan turnover"/>
    <property type="evidence" value="ECO:0007669"/>
    <property type="project" value="TreeGrafter"/>
</dbReference>
<reference evidence="8 9" key="1">
    <citation type="submission" date="2019-07" db="EMBL/GenBank/DDBJ databases">
        <authorList>
            <person name="Qu J.-H."/>
        </authorList>
    </citation>
    <scope>NUCLEOTIDE SEQUENCE [LARGE SCALE GENOMIC DNA]</scope>
    <source>
        <strain evidence="8 9">MDT1-10-3</strain>
    </source>
</reference>
<comment type="similarity">
    <text evidence="2">Belongs to the glycosyl hydrolase 3 family.</text>
</comment>
<evidence type="ECO:0000256" key="4">
    <source>
        <dbReference type="ARBA" id="ARBA00022801"/>
    </source>
</evidence>
<dbReference type="SUPFAM" id="SSF52279">
    <property type="entry name" value="Beta-D-glucan exohydrolase, C-terminal domain"/>
    <property type="match status" value="1"/>
</dbReference>
<protein>
    <recommendedName>
        <fullName evidence="3">beta-N-acetylhexosaminidase</fullName>
        <ecNumber evidence="3">3.2.1.52</ecNumber>
    </recommendedName>
</protein>
<keyword evidence="4 8" id="KW-0378">Hydrolase</keyword>
<dbReference type="PANTHER" id="PTHR30480:SF13">
    <property type="entry name" value="BETA-HEXOSAMINIDASE"/>
    <property type="match status" value="1"/>
</dbReference>
<comment type="caution">
    <text evidence="8">The sequence shown here is derived from an EMBL/GenBank/DDBJ whole genome shotgun (WGS) entry which is preliminary data.</text>
</comment>
<dbReference type="SUPFAM" id="SSF51445">
    <property type="entry name" value="(Trans)glycosidases"/>
    <property type="match status" value="1"/>
</dbReference>
<dbReference type="Gene3D" id="3.40.50.1700">
    <property type="entry name" value="Glycoside hydrolase family 3 C-terminal domain"/>
    <property type="match status" value="1"/>
</dbReference>
<evidence type="ECO:0000256" key="5">
    <source>
        <dbReference type="ARBA" id="ARBA00023295"/>
    </source>
</evidence>
<feature type="domain" description="Glycoside hydrolase family 3 N-terminal" evidence="6">
    <location>
        <begin position="88"/>
        <end position="402"/>
    </location>
</feature>
<feature type="domain" description="Glycoside hydrolase family 3 C-terminal" evidence="7">
    <location>
        <begin position="442"/>
        <end position="602"/>
    </location>
</feature>
<evidence type="ECO:0000256" key="3">
    <source>
        <dbReference type="ARBA" id="ARBA00012663"/>
    </source>
</evidence>
<dbReference type="Pfam" id="PF00933">
    <property type="entry name" value="Glyco_hydro_3"/>
    <property type="match status" value="1"/>
</dbReference>
<dbReference type="InterPro" id="IPR036881">
    <property type="entry name" value="Glyco_hydro_3_C_sf"/>
</dbReference>
<dbReference type="InterPro" id="IPR001764">
    <property type="entry name" value="Glyco_hydro_3_N"/>
</dbReference>
<dbReference type="AlphaFoldDB" id="A0A5M8QT43"/>
<dbReference type="EC" id="3.2.1.52" evidence="3"/>
<name>A0A5M8QT43_9BACT</name>
<accession>A0A5M8QT43</accession>
<dbReference type="OrthoDB" id="9805821at2"/>
<dbReference type="InterPro" id="IPR002772">
    <property type="entry name" value="Glyco_hydro_3_C"/>
</dbReference>
<evidence type="ECO:0000313" key="8">
    <source>
        <dbReference type="EMBL" id="KAA6437653.1"/>
    </source>
</evidence>
<dbReference type="Pfam" id="PF01915">
    <property type="entry name" value="Glyco_hydro_3_C"/>
    <property type="match status" value="1"/>
</dbReference>
<dbReference type="InterPro" id="IPR050226">
    <property type="entry name" value="NagZ_Beta-hexosaminidase"/>
</dbReference>
<gene>
    <name evidence="8" type="ORF">FOE74_03890</name>
</gene>
<dbReference type="GO" id="GO:0004563">
    <property type="term" value="F:beta-N-acetylhexosaminidase activity"/>
    <property type="evidence" value="ECO:0007669"/>
    <property type="project" value="UniProtKB-EC"/>
</dbReference>